<keyword evidence="4" id="KW-0413">Isomerase</keyword>
<evidence type="ECO:0000313" key="4">
    <source>
        <dbReference type="EMBL" id="KDR36986.1"/>
    </source>
</evidence>
<dbReference type="SUPFAM" id="SSF56529">
    <property type="entry name" value="FAH"/>
    <property type="match status" value="1"/>
</dbReference>
<reference evidence="3" key="1">
    <citation type="journal article" date="2014" name="Int. J. Syst. Evol. Microbiol.">
        <title>Complete genome of a new Firmicutes species belonging to the dominant human colonic microbiota ('Ruminococcus bicirculans') reveals two chromosomes and a selective capacity to utilize plant glucans.</title>
        <authorList>
            <consortium name="NISC Comparative Sequencing Program"/>
            <person name="Wegmann U."/>
            <person name="Louis P."/>
            <person name="Goesmann A."/>
            <person name="Henrissat B."/>
            <person name="Duncan S.H."/>
            <person name="Flint H.J."/>
        </authorList>
    </citation>
    <scope>NUCLEOTIDE SEQUENCE</scope>
    <source>
        <strain evidence="3">CGMCC 1.11013</strain>
    </source>
</reference>
<comment type="caution">
    <text evidence="4">The sequence shown here is derived from an EMBL/GenBank/DDBJ whole genome shotgun (WGS) entry which is preliminary data.</text>
</comment>
<dbReference type="GO" id="GO:0016853">
    <property type="term" value="F:isomerase activity"/>
    <property type="evidence" value="ECO:0007669"/>
    <property type="project" value="UniProtKB-KW"/>
</dbReference>
<evidence type="ECO:0000313" key="5">
    <source>
        <dbReference type="Proteomes" id="UP000027439"/>
    </source>
</evidence>
<evidence type="ECO:0000256" key="1">
    <source>
        <dbReference type="ARBA" id="ARBA00022723"/>
    </source>
</evidence>
<keyword evidence="1" id="KW-0479">Metal-binding</keyword>
<dbReference type="AlphaFoldDB" id="A0A069PI06"/>
<feature type="domain" description="Fumarylacetoacetase-like C-terminal" evidence="2">
    <location>
        <begin position="1"/>
        <end position="123"/>
    </location>
</feature>
<dbReference type="InterPro" id="IPR011234">
    <property type="entry name" value="Fumarylacetoacetase-like_C"/>
</dbReference>
<reference evidence="4 5" key="2">
    <citation type="submission" date="2014-03" db="EMBL/GenBank/DDBJ databases">
        <title>Draft Genome Sequences of Four Burkholderia Strains.</title>
        <authorList>
            <person name="Liu X.Y."/>
            <person name="Li C.X."/>
            <person name="Xu J.H."/>
        </authorList>
    </citation>
    <scope>NUCLEOTIDE SEQUENCE [LARGE SCALE GENOMIC DNA]</scope>
    <source>
        <strain evidence="4 5">R27</strain>
    </source>
</reference>
<gene>
    <name evidence="4" type="ORF">BG57_11625</name>
    <name evidence="3" type="ORF">GCM10010985_32760</name>
</gene>
<evidence type="ECO:0000313" key="6">
    <source>
        <dbReference type="Proteomes" id="UP000597138"/>
    </source>
</evidence>
<dbReference type="STRING" id="1071679.BG57_11625"/>
<reference evidence="6" key="3">
    <citation type="journal article" date="2019" name="Int. J. Syst. Evol. Microbiol.">
        <title>The Global Catalogue of Microorganisms (GCM) 10K type strain sequencing project: providing services to taxonomists for standard genome sequencing and annotation.</title>
        <authorList>
            <consortium name="The Broad Institute Genomics Platform"/>
            <consortium name="The Broad Institute Genome Sequencing Center for Infectious Disease"/>
            <person name="Wu L."/>
            <person name="Ma J."/>
        </authorList>
    </citation>
    <scope>NUCLEOTIDE SEQUENCE [LARGE SCALE GENOMIC DNA]</scope>
    <source>
        <strain evidence="6">CGMCC 1.11013</strain>
    </source>
</reference>
<keyword evidence="6" id="KW-1185">Reference proteome</keyword>
<evidence type="ECO:0000313" key="3">
    <source>
        <dbReference type="EMBL" id="GGD75708.1"/>
    </source>
</evidence>
<sequence>MSERAYQLEREGQWTKGKSGLSFAPLGPWLVTRDEVPDPQVLDLWLDVNGARRQTGNTRTMIYDVAHIVSYLIRFMPLMAGDVIITGTPPGVGLGQKPPVFLKAGDTMTLGGSGLGEQMQKVVPYSETLGAAWSRGEYPSAR</sequence>
<dbReference type="EMBL" id="JFHE01000002">
    <property type="protein sequence ID" value="KDR36986.1"/>
    <property type="molecule type" value="Genomic_DNA"/>
</dbReference>
<organism evidence="4 5">
    <name type="scientific">Caballeronia grimmiae</name>
    <dbReference type="NCBI Taxonomy" id="1071679"/>
    <lineage>
        <taxon>Bacteria</taxon>
        <taxon>Pseudomonadati</taxon>
        <taxon>Pseudomonadota</taxon>
        <taxon>Betaproteobacteria</taxon>
        <taxon>Burkholderiales</taxon>
        <taxon>Burkholderiaceae</taxon>
        <taxon>Caballeronia</taxon>
    </lineage>
</organism>
<accession>A0A069PI06</accession>
<dbReference type="Pfam" id="PF01557">
    <property type="entry name" value="FAA_hydrolase"/>
    <property type="match status" value="1"/>
</dbReference>
<dbReference type="GO" id="GO:0046872">
    <property type="term" value="F:metal ion binding"/>
    <property type="evidence" value="ECO:0007669"/>
    <property type="project" value="UniProtKB-KW"/>
</dbReference>
<dbReference type="EMBL" id="BMEG01000005">
    <property type="protein sequence ID" value="GGD75708.1"/>
    <property type="molecule type" value="Genomic_DNA"/>
</dbReference>
<dbReference type="PANTHER" id="PTHR11820:SF8">
    <property type="entry name" value="BLL6360 PROTEIN"/>
    <property type="match status" value="1"/>
</dbReference>
<reference evidence="3" key="4">
    <citation type="submission" date="2024-05" db="EMBL/GenBank/DDBJ databases">
        <authorList>
            <person name="Sun Q."/>
            <person name="Zhou Y."/>
        </authorList>
    </citation>
    <scope>NUCLEOTIDE SEQUENCE</scope>
    <source>
        <strain evidence="3">CGMCC 1.11013</strain>
    </source>
</reference>
<proteinExistence type="predicted"/>
<protein>
    <submittedName>
        <fullName evidence="4">2-hydroxyhepta-2,4-diene-1,7-dioate isomerase</fullName>
    </submittedName>
</protein>
<dbReference type="Gene3D" id="3.90.850.10">
    <property type="entry name" value="Fumarylacetoacetase-like, C-terminal domain"/>
    <property type="match status" value="1"/>
</dbReference>
<dbReference type="Proteomes" id="UP000597138">
    <property type="component" value="Unassembled WGS sequence"/>
</dbReference>
<dbReference type="InterPro" id="IPR036663">
    <property type="entry name" value="Fumarylacetoacetase_C_sf"/>
</dbReference>
<dbReference type="eggNOG" id="COG0179">
    <property type="taxonomic scope" value="Bacteria"/>
</dbReference>
<dbReference type="Proteomes" id="UP000027439">
    <property type="component" value="Unassembled WGS sequence"/>
</dbReference>
<evidence type="ECO:0000259" key="2">
    <source>
        <dbReference type="Pfam" id="PF01557"/>
    </source>
</evidence>
<name>A0A069PI06_9BURK</name>
<dbReference type="PANTHER" id="PTHR11820">
    <property type="entry name" value="ACYLPYRUVASE"/>
    <property type="match status" value="1"/>
</dbReference>